<dbReference type="InterPro" id="IPR003439">
    <property type="entry name" value="ABC_transporter-like_ATP-bd"/>
</dbReference>
<dbReference type="EMBL" id="NGNV01000022">
    <property type="protein sequence ID" value="OYR87954.1"/>
    <property type="molecule type" value="Genomic_DNA"/>
</dbReference>
<dbReference type="GO" id="GO:0005524">
    <property type="term" value="F:ATP binding"/>
    <property type="evidence" value="ECO:0007669"/>
    <property type="project" value="UniProtKB-KW"/>
</dbReference>
<evidence type="ECO:0000313" key="8">
    <source>
        <dbReference type="Proteomes" id="UP000216316"/>
    </source>
</evidence>
<name>A0A256LDB3_9LACO</name>
<dbReference type="SMART" id="SM00382">
    <property type="entry name" value="AAA"/>
    <property type="match status" value="1"/>
</dbReference>
<dbReference type="AlphaFoldDB" id="A0A256LDB3"/>
<dbReference type="PROSITE" id="PS00211">
    <property type="entry name" value="ABC_TRANSPORTER_1"/>
    <property type="match status" value="1"/>
</dbReference>
<keyword evidence="3" id="KW-0067">ATP-binding</keyword>
<reference evidence="6 7" key="1">
    <citation type="submission" date="2017-04" db="EMBL/GenBank/DDBJ databases">
        <authorList>
            <person name="Afonso C.L."/>
            <person name="Miller P.J."/>
            <person name="Scott M.A."/>
            <person name="Spackman E."/>
            <person name="Goraichik I."/>
            <person name="Dimitrov K.M."/>
            <person name="Suarez D.L."/>
            <person name="Swayne D.E."/>
        </authorList>
    </citation>
    <scope>NUCLEOTIDE SEQUENCE [LARGE SCALE GENOMIC DNA]</scope>
    <source>
        <strain evidence="6 7">609q</strain>
    </source>
</reference>
<dbReference type="PANTHER" id="PTHR42781">
    <property type="entry name" value="SPERMIDINE/PUTRESCINE IMPORT ATP-BINDING PROTEIN POTA"/>
    <property type="match status" value="1"/>
</dbReference>
<gene>
    <name evidence="5" type="ORF">CBF53_05370</name>
    <name evidence="6" type="ORF">CBF70_06065</name>
</gene>
<evidence type="ECO:0000256" key="2">
    <source>
        <dbReference type="ARBA" id="ARBA00022741"/>
    </source>
</evidence>
<accession>A0A256LDB3</accession>
<dbReference type="CDD" id="cd03255">
    <property type="entry name" value="ABC_MJ0796_LolCDE_FtsE"/>
    <property type="match status" value="1"/>
</dbReference>
<dbReference type="RefSeq" id="WP_179219490.1">
    <property type="nucleotide sequence ID" value="NZ_CANSCG010000011.1"/>
</dbReference>
<organism evidence="6 7">
    <name type="scientific">Lactobacillus taiwanensis</name>
    <dbReference type="NCBI Taxonomy" id="508451"/>
    <lineage>
        <taxon>Bacteria</taxon>
        <taxon>Bacillati</taxon>
        <taxon>Bacillota</taxon>
        <taxon>Bacilli</taxon>
        <taxon>Lactobacillales</taxon>
        <taxon>Lactobacillaceae</taxon>
        <taxon>Lactobacillus</taxon>
    </lineage>
</organism>
<reference evidence="7 8" key="3">
    <citation type="submission" date="2017-09" db="EMBL/GenBank/DDBJ databases">
        <title>Tripartite evolution among Lactobacillus johnsonii, Lactobacillus taiwanensis, Lactobacillus reuteri and their rodent host.</title>
        <authorList>
            <person name="Wang T."/>
            <person name="Knowles S."/>
            <person name="Cheng C."/>
        </authorList>
    </citation>
    <scope>NUCLEOTIDE SEQUENCE [LARGE SCALE GENOMIC DNA]</scope>
    <source>
        <strain evidence="6 7">609q</strain>
        <strain evidence="5 8">609u</strain>
    </source>
</reference>
<dbReference type="EMBL" id="NGNX01000022">
    <property type="protein sequence ID" value="OYR91428.1"/>
    <property type="molecule type" value="Genomic_DNA"/>
</dbReference>
<dbReference type="InterPro" id="IPR017911">
    <property type="entry name" value="MacB-like_ATP-bd"/>
</dbReference>
<dbReference type="InterPro" id="IPR050093">
    <property type="entry name" value="ABC_SmlMolc_Importer"/>
</dbReference>
<reference evidence="5 8" key="2">
    <citation type="submission" date="2017-05" db="EMBL/GenBank/DDBJ databases">
        <authorList>
            <person name="Lin X.B."/>
            <person name="Stothard P."/>
            <person name="Tasseva G."/>
            <person name="Walter J."/>
        </authorList>
    </citation>
    <scope>NUCLEOTIDE SEQUENCE [LARGE SCALE GENOMIC DNA]</scope>
    <source>
        <strain evidence="5 8">609u</strain>
    </source>
</reference>
<dbReference type="Gene3D" id="3.40.50.300">
    <property type="entry name" value="P-loop containing nucleotide triphosphate hydrolases"/>
    <property type="match status" value="1"/>
</dbReference>
<dbReference type="Proteomes" id="UP000216316">
    <property type="component" value="Unassembled WGS sequence"/>
</dbReference>
<feature type="domain" description="ABC transporter" evidence="4">
    <location>
        <begin position="5"/>
        <end position="215"/>
    </location>
</feature>
<proteinExistence type="predicted"/>
<sequence>MIDVIKVQNLTKNFGKRIIIDNLNMRIKQQEFVAIVGPSGCGKSTLLNILGLLEDWSDGTVELFGQPLPSLNSKRAIMLRRNTINYLFQSFALISNKTVKENLYLATYFKKIDNNRRDKLIDQILTELDIFHTKDEQVSILSGGEQQRVALARTILKPGDLVLADEPTGALDDQHAKEALNYIIQLRDKYQKTVIMVTHNLEHAQQADRIIYLNK</sequence>
<keyword evidence="2" id="KW-0547">Nucleotide-binding</keyword>
<evidence type="ECO:0000256" key="1">
    <source>
        <dbReference type="ARBA" id="ARBA00022448"/>
    </source>
</evidence>
<protein>
    <submittedName>
        <fullName evidence="6">ABC transporter</fullName>
    </submittedName>
</protein>
<evidence type="ECO:0000313" key="6">
    <source>
        <dbReference type="EMBL" id="OYR91428.1"/>
    </source>
</evidence>
<dbReference type="GO" id="GO:0016887">
    <property type="term" value="F:ATP hydrolysis activity"/>
    <property type="evidence" value="ECO:0007669"/>
    <property type="project" value="InterPro"/>
</dbReference>
<comment type="caution">
    <text evidence="6">The sequence shown here is derived from an EMBL/GenBank/DDBJ whole genome shotgun (WGS) entry which is preliminary data.</text>
</comment>
<dbReference type="InterPro" id="IPR003593">
    <property type="entry name" value="AAA+_ATPase"/>
</dbReference>
<dbReference type="Proteomes" id="UP000215828">
    <property type="component" value="Unassembled WGS sequence"/>
</dbReference>
<evidence type="ECO:0000259" key="4">
    <source>
        <dbReference type="PROSITE" id="PS50893"/>
    </source>
</evidence>
<dbReference type="PROSITE" id="PS50893">
    <property type="entry name" value="ABC_TRANSPORTER_2"/>
    <property type="match status" value="1"/>
</dbReference>
<dbReference type="Pfam" id="PF00005">
    <property type="entry name" value="ABC_tran"/>
    <property type="match status" value="1"/>
</dbReference>
<dbReference type="SUPFAM" id="SSF52540">
    <property type="entry name" value="P-loop containing nucleoside triphosphate hydrolases"/>
    <property type="match status" value="1"/>
</dbReference>
<keyword evidence="1" id="KW-0813">Transport</keyword>
<dbReference type="InterPro" id="IPR027417">
    <property type="entry name" value="P-loop_NTPase"/>
</dbReference>
<keyword evidence="8" id="KW-1185">Reference proteome</keyword>
<dbReference type="InterPro" id="IPR017871">
    <property type="entry name" value="ABC_transporter-like_CS"/>
</dbReference>
<evidence type="ECO:0000313" key="7">
    <source>
        <dbReference type="Proteomes" id="UP000215828"/>
    </source>
</evidence>
<evidence type="ECO:0000256" key="3">
    <source>
        <dbReference type="ARBA" id="ARBA00022840"/>
    </source>
</evidence>
<evidence type="ECO:0000313" key="5">
    <source>
        <dbReference type="EMBL" id="OYR87954.1"/>
    </source>
</evidence>
<dbReference type="PANTHER" id="PTHR42781:SF9">
    <property type="entry name" value="AMINO ACID ABC TRANSPORTER, ATP-BINDING PROTEIN-RELATED"/>
    <property type="match status" value="1"/>
</dbReference>